<reference evidence="5" key="3">
    <citation type="submission" date="2025-09" db="UniProtKB">
        <authorList>
            <consortium name="Ensembl"/>
        </authorList>
    </citation>
    <scope>IDENTIFICATION</scope>
</reference>
<dbReference type="InParanoid" id="H2ZH61"/>
<dbReference type="OMA" id="MCKMLSQ"/>
<dbReference type="PROSITE" id="PS51034">
    <property type="entry name" value="ZP_2"/>
    <property type="match status" value="1"/>
</dbReference>
<accession>H2ZH61</accession>
<dbReference type="InterPro" id="IPR042235">
    <property type="entry name" value="ZP-C_dom"/>
</dbReference>
<dbReference type="Pfam" id="PF00100">
    <property type="entry name" value="Zona_pellucida"/>
    <property type="match status" value="1"/>
</dbReference>
<dbReference type="InterPro" id="IPR055355">
    <property type="entry name" value="ZP-C"/>
</dbReference>
<keyword evidence="1" id="KW-0732">Signal</keyword>
<dbReference type="PANTHER" id="PTHR14002:SF43">
    <property type="entry name" value="DELTA-LIKE PROTEIN"/>
    <property type="match status" value="1"/>
</dbReference>
<keyword evidence="3" id="KW-0812">Transmembrane</keyword>
<keyword evidence="2" id="KW-1015">Disulfide bond</keyword>
<proteinExistence type="predicted"/>
<dbReference type="HOGENOM" id="CLU_847187_0_0_1"/>
<evidence type="ECO:0000256" key="1">
    <source>
        <dbReference type="ARBA" id="ARBA00022729"/>
    </source>
</evidence>
<dbReference type="Gene3D" id="2.60.40.4100">
    <property type="entry name" value="Zona pellucida, ZP-C domain"/>
    <property type="match status" value="1"/>
</dbReference>
<dbReference type="Proteomes" id="UP000007875">
    <property type="component" value="Unassembled WGS sequence"/>
</dbReference>
<keyword evidence="3" id="KW-0472">Membrane</keyword>
<keyword evidence="3" id="KW-1133">Transmembrane helix</keyword>
<dbReference type="PANTHER" id="PTHR14002">
    <property type="entry name" value="ENDOGLIN/TGF-BETA RECEPTOR TYPE III"/>
    <property type="match status" value="1"/>
</dbReference>
<protein>
    <recommendedName>
        <fullName evidence="4">ZP domain-containing protein</fullName>
    </recommendedName>
</protein>
<organism evidence="5 6">
    <name type="scientific">Ciona savignyi</name>
    <name type="common">Pacific transparent sea squirt</name>
    <dbReference type="NCBI Taxonomy" id="51511"/>
    <lineage>
        <taxon>Eukaryota</taxon>
        <taxon>Metazoa</taxon>
        <taxon>Chordata</taxon>
        <taxon>Tunicata</taxon>
        <taxon>Ascidiacea</taxon>
        <taxon>Phlebobranchia</taxon>
        <taxon>Cionidae</taxon>
        <taxon>Ciona</taxon>
    </lineage>
</organism>
<evidence type="ECO:0000256" key="3">
    <source>
        <dbReference type="SAM" id="Phobius"/>
    </source>
</evidence>
<keyword evidence="6" id="KW-1185">Reference proteome</keyword>
<evidence type="ECO:0000313" key="5">
    <source>
        <dbReference type="Ensembl" id="ENSCSAVP00000016927.1"/>
    </source>
</evidence>
<reference evidence="5" key="2">
    <citation type="submission" date="2025-08" db="UniProtKB">
        <authorList>
            <consortium name="Ensembl"/>
        </authorList>
    </citation>
    <scope>IDENTIFICATION</scope>
</reference>
<dbReference type="InterPro" id="IPR001507">
    <property type="entry name" value="ZP_dom"/>
</dbReference>
<evidence type="ECO:0000256" key="2">
    <source>
        <dbReference type="ARBA" id="ARBA00023157"/>
    </source>
</evidence>
<feature type="transmembrane region" description="Helical" evidence="3">
    <location>
        <begin position="284"/>
        <end position="309"/>
    </location>
</feature>
<dbReference type="AlphaFoldDB" id="H2ZH61"/>
<dbReference type="Ensembl" id="ENSCSAVT00000017110.1">
    <property type="protein sequence ID" value="ENSCSAVP00000016927.1"/>
    <property type="gene ID" value="ENSCSAVG00000009957.1"/>
</dbReference>
<feature type="domain" description="ZP" evidence="4">
    <location>
        <begin position="1"/>
        <end position="236"/>
    </location>
</feature>
<evidence type="ECO:0000259" key="4">
    <source>
        <dbReference type="PROSITE" id="PS51034"/>
    </source>
</evidence>
<sequence>MGQDYNGIPVPSCKAIVSGSKYNFRLASQFSACGTRTGRDANGDITVSNRIWFNIGGNALFDMPVPVFTFQCTFQENYNVVASLETMVDDNNKIVQGSHEKTFTGSFQMCKMLSQCPVICPAQFVVQPNGVYTVGEDLNLVIHHTPNIVPSGSTLSVHTLYISCSPDPTSAAVISVISNGCPTNIIPSAVFTSASSTCVTFQVQRLLACNKVYIHASMDVCVTNILQTCTSPSSVRKCPASTRGRRSVDGEEVFGPIYILPHKNKSIKSNGSKDEEISDSKNNFALIPLLGVLVAFVLIASVILIISLFRSYRKDEYTVSSRPTVVGT</sequence>
<evidence type="ECO:0000313" key="6">
    <source>
        <dbReference type="Proteomes" id="UP000007875"/>
    </source>
</evidence>
<reference evidence="6" key="1">
    <citation type="submission" date="2003-08" db="EMBL/GenBank/DDBJ databases">
        <authorList>
            <person name="Birren B."/>
            <person name="Nusbaum C."/>
            <person name="Abebe A."/>
            <person name="Abouelleil A."/>
            <person name="Adekoya E."/>
            <person name="Ait-zahra M."/>
            <person name="Allen N."/>
            <person name="Allen T."/>
            <person name="An P."/>
            <person name="Anderson M."/>
            <person name="Anderson S."/>
            <person name="Arachchi H."/>
            <person name="Armbruster J."/>
            <person name="Bachantsang P."/>
            <person name="Baldwin J."/>
            <person name="Barry A."/>
            <person name="Bayul T."/>
            <person name="Blitshsteyn B."/>
            <person name="Bloom T."/>
            <person name="Blye J."/>
            <person name="Boguslavskiy L."/>
            <person name="Borowsky M."/>
            <person name="Boukhgalter B."/>
            <person name="Brunache A."/>
            <person name="Butler J."/>
            <person name="Calixte N."/>
            <person name="Calvo S."/>
            <person name="Camarata J."/>
            <person name="Campo K."/>
            <person name="Chang J."/>
            <person name="Cheshatsang Y."/>
            <person name="Citroen M."/>
            <person name="Collymore A."/>
            <person name="Considine T."/>
            <person name="Cook A."/>
            <person name="Cooke P."/>
            <person name="Corum B."/>
            <person name="Cuomo C."/>
            <person name="David R."/>
            <person name="Dawoe T."/>
            <person name="Degray S."/>
            <person name="Dodge S."/>
            <person name="Dooley K."/>
            <person name="Dorje P."/>
            <person name="Dorjee K."/>
            <person name="Dorris L."/>
            <person name="Duffey N."/>
            <person name="Dupes A."/>
            <person name="Elkins T."/>
            <person name="Engels R."/>
            <person name="Erickson J."/>
            <person name="Farina A."/>
            <person name="Faro S."/>
            <person name="Ferreira P."/>
            <person name="Fischer H."/>
            <person name="Fitzgerald M."/>
            <person name="Foley K."/>
            <person name="Gage D."/>
            <person name="Galagan J."/>
            <person name="Gearin G."/>
            <person name="Gnerre S."/>
            <person name="Gnirke A."/>
            <person name="Goyette A."/>
            <person name="Graham J."/>
            <person name="Grandbois E."/>
            <person name="Gyaltsen K."/>
            <person name="Hafez N."/>
            <person name="Hagopian D."/>
            <person name="Hagos B."/>
            <person name="Hall J."/>
            <person name="Hatcher B."/>
            <person name="Heller A."/>
            <person name="Higgins H."/>
            <person name="Honan T."/>
            <person name="Horn A."/>
            <person name="Houde N."/>
            <person name="Hughes L."/>
            <person name="Hulme W."/>
            <person name="Husby E."/>
            <person name="Iliev I."/>
            <person name="Jaffe D."/>
            <person name="Jones C."/>
            <person name="Kamal M."/>
            <person name="Kamat A."/>
            <person name="Kamvysselis M."/>
            <person name="Karlsson E."/>
            <person name="Kells C."/>
            <person name="Kieu A."/>
            <person name="Kisner P."/>
            <person name="Kodira C."/>
            <person name="Kulbokas E."/>
            <person name="Labutti K."/>
            <person name="Lama D."/>
            <person name="Landers T."/>
            <person name="Leger J."/>
            <person name="Levine S."/>
            <person name="Lewis D."/>
            <person name="Lewis T."/>
            <person name="Lindblad-toh K."/>
            <person name="Liu X."/>
            <person name="Lokyitsang T."/>
            <person name="Lokyitsang Y."/>
            <person name="Lucien O."/>
            <person name="Lui A."/>
            <person name="Ma L.J."/>
            <person name="Mabbitt R."/>
            <person name="Macdonald J."/>
            <person name="Maclean C."/>
            <person name="Major J."/>
            <person name="Manning J."/>
            <person name="Marabella R."/>
            <person name="Maru K."/>
            <person name="Matthews C."/>
            <person name="Mauceli E."/>
            <person name="Mccarthy M."/>
            <person name="Mcdonough S."/>
            <person name="Mcghee T."/>
            <person name="Meldrim J."/>
            <person name="Meneus L."/>
            <person name="Mesirov J."/>
            <person name="Mihalev A."/>
            <person name="Mihova T."/>
            <person name="Mikkelsen T."/>
            <person name="Mlenga V."/>
            <person name="Moru K."/>
            <person name="Mozes J."/>
            <person name="Mulrain L."/>
            <person name="Munson G."/>
            <person name="Naylor J."/>
            <person name="Newes C."/>
            <person name="Nguyen C."/>
            <person name="Nguyen N."/>
            <person name="Nguyen T."/>
            <person name="Nicol R."/>
            <person name="Nielsen C."/>
            <person name="Nizzari M."/>
            <person name="Norbu C."/>
            <person name="Norbu N."/>
            <person name="O'donnell P."/>
            <person name="Okoawo O."/>
            <person name="O'leary S."/>
            <person name="Omotosho B."/>
            <person name="O'neill K."/>
            <person name="Osman S."/>
            <person name="Parker S."/>
            <person name="Perrin D."/>
            <person name="Phunkhang P."/>
            <person name="Piqani B."/>
            <person name="Purcell S."/>
            <person name="Rachupka T."/>
            <person name="Ramasamy U."/>
            <person name="Rameau R."/>
            <person name="Ray V."/>
            <person name="Raymond C."/>
            <person name="Retta R."/>
            <person name="Richardson S."/>
            <person name="Rise C."/>
            <person name="Rodriguez J."/>
            <person name="Rogers J."/>
            <person name="Rogov P."/>
            <person name="Rutman M."/>
            <person name="Schupbach R."/>
            <person name="Seaman C."/>
            <person name="Settipalli S."/>
            <person name="Sharpe T."/>
            <person name="Sheridan J."/>
            <person name="Sherpa N."/>
            <person name="Shi J."/>
            <person name="Smirnov S."/>
            <person name="Smith C."/>
            <person name="Sougnez C."/>
            <person name="Spencer B."/>
            <person name="Stalker J."/>
            <person name="Stange-thomann N."/>
            <person name="Stavropoulos S."/>
            <person name="Stetson K."/>
            <person name="Stone C."/>
            <person name="Stone S."/>
            <person name="Stubbs M."/>
            <person name="Talamas J."/>
            <person name="Tchuinga P."/>
            <person name="Tenzing P."/>
            <person name="Tesfaye S."/>
            <person name="Theodore J."/>
            <person name="Thoulutsang Y."/>
            <person name="Topham K."/>
            <person name="Towey S."/>
            <person name="Tsamla T."/>
            <person name="Tsomo N."/>
            <person name="Vallee D."/>
            <person name="Vassiliev H."/>
            <person name="Venkataraman V."/>
            <person name="Vinson J."/>
            <person name="Vo A."/>
            <person name="Wade C."/>
            <person name="Wang S."/>
            <person name="Wangchuk T."/>
            <person name="Wangdi T."/>
            <person name="Whittaker C."/>
            <person name="Wilkinson J."/>
            <person name="Wu Y."/>
            <person name="Wyman D."/>
            <person name="Yadav S."/>
            <person name="Yang S."/>
            <person name="Yang X."/>
            <person name="Yeager S."/>
            <person name="Yee E."/>
            <person name="Young G."/>
            <person name="Zainoun J."/>
            <person name="Zembeck L."/>
            <person name="Zimmer A."/>
            <person name="Zody M."/>
            <person name="Lander E."/>
        </authorList>
    </citation>
    <scope>NUCLEOTIDE SEQUENCE [LARGE SCALE GENOMIC DNA]</scope>
</reference>
<name>H2ZH61_CIOSA</name>
<dbReference type="GeneTree" id="ENSGT00530000064717"/>